<organism evidence="2 3">
    <name type="scientific">Virgibacillus phasianinus</name>
    <dbReference type="NCBI Taxonomy" id="2017483"/>
    <lineage>
        <taxon>Bacteria</taxon>
        <taxon>Bacillati</taxon>
        <taxon>Bacillota</taxon>
        <taxon>Bacilli</taxon>
        <taxon>Bacillales</taxon>
        <taxon>Bacillaceae</taxon>
        <taxon>Virgibacillus</taxon>
    </lineage>
</organism>
<feature type="region of interest" description="Disordered" evidence="1">
    <location>
        <begin position="1"/>
        <end position="27"/>
    </location>
</feature>
<dbReference type="AlphaFoldDB" id="A0A220U242"/>
<name>A0A220U242_9BACI</name>
<dbReference type="KEGG" id="vil:CFK37_06555"/>
<dbReference type="Proteomes" id="UP000198312">
    <property type="component" value="Chromosome"/>
</dbReference>
<evidence type="ECO:0000313" key="3">
    <source>
        <dbReference type="Proteomes" id="UP000198312"/>
    </source>
</evidence>
<evidence type="ECO:0000313" key="2">
    <source>
        <dbReference type="EMBL" id="ASK61843.1"/>
    </source>
</evidence>
<sequence>MGKSNARKKREKRIREGRPDPVNSRSPFARLDLRTKMTKTKKDILYQNKHKNRNPKQRENDSFYYGTVSSALSALNSQLSIFQSSIYPQKLVDY</sequence>
<accession>A0A220U242</accession>
<feature type="compositionally biased region" description="Basic residues" evidence="1">
    <location>
        <begin position="1"/>
        <end position="12"/>
    </location>
</feature>
<keyword evidence="3" id="KW-1185">Reference proteome</keyword>
<reference evidence="2 3" key="1">
    <citation type="submission" date="2017-07" db="EMBL/GenBank/DDBJ databases">
        <title>Virgibacillus sp. LM2416.</title>
        <authorList>
            <person name="Tak E.J."/>
            <person name="Bae J.-W."/>
        </authorList>
    </citation>
    <scope>NUCLEOTIDE SEQUENCE [LARGE SCALE GENOMIC DNA]</scope>
    <source>
        <strain evidence="2 3">LM2416</strain>
    </source>
</reference>
<proteinExistence type="predicted"/>
<dbReference type="OrthoDB" id="2365803at2"/>
<evidence type="ECO:0000256" key="1">
    <source>
        <dbReference type="SAM" id="MobiDB-lite"/>
    </source>
</evidence>
<gene>
    <name evidence="2" type="ORF">CFK37_06555</name>
</gene>
<dbReference type="EMBL" id="CP022315">
    <property type="protein sequence ID" value="ASK61843.1"/>
    <property type="molecule type" value="Genomic_DNA"/>
</dbReference>
<protein>
    <submittedName>
        <fullName evidence="2">Uncharacterized protein</fullName>
    </submittedName>
</protein>
<dbReference type="RefSeq" id="WP_089061103.1">
    <property type="nucleotide sequence ID" value="NZ_CP022315.1"/>
</dbReference>